<name>A0A7S0DJ17_9EUKA</name>
<feature type="region of interest" description="Disordered" evidence="5">
    <location>
        <begin position="259"/>
        <end position="286"/>
    </location>
</feature>
<dbReference type="EMBL" id="HBEM01021665">
    <property type="protein sequence ID" value="CAD8455848.1"/>
    <property type="molecule type" value="Transcribed_RNA"/>
</dbReference>
<dbReference type="PANTHER" id="PTHR11071">
    <property type="entry name" value="PEPTIDYL-PROLYL CIS-TRANS ISOMERASE"/>
    <property type="match status" value="1"/>
</dbReference>
<dbReference type="FunFam" id="2.40.100.10:FF:000025">
    <property type="entry name" value="Peptidyl-prolyl cis-trans isomerase CYP19-2"/>
    <property type="match status" value="1"/>
</dbReference>
<dbReference type="InterPro" id="IPR002130">
    <property type="entry name" value="Cyclophilin-type_PPIase_dom"/>
</dbReference>
<evidence type="ECO:0000313" key="8">
    <source>
        <dbReference type="EMBL" id="CAD8455848.1"/>
    </source>
</evidence>
<evidence type="ECO:0000259" key="7">
    <source>
        <dbReference type="PROSITE" id="PS50072"/>
    </source>
</evidence>
<dbReference type="Pfam" id="PF00160">
    <property type="entry name" value="Pro_isomerase"/>
    <property type="match status" value="1"/>
</dbReference>
<evidence type="ECO:0000256" key="1">
    <source>
        <dbReference type="ARBA" id="ARBA00000971"/>
    </source>
</evidence>
<keyword evidence="2 4" id="KW-0697">Rotamase</keyword>
<sequence length="286" mass="31743">METFRVHSGPKRRKKPSPAPIFMTCVVLGLLYLVFYGISTRREEDETDLAPAVEDQYVKRDGSSPNPLVWFAIRIGKTSFPQRLVFELFSDVVPRTAENFRQLCVGFKNADGRRLTYKGSKFHQIIPGLMARGGDITSGDGMGGYSIYGPTFTAENYQLSHTRKYQLSMANIGGPDTISSQFFITTAPAPWLDGKHVVIGKVISGHEIVDAIEAEGTKDGRVSHPVTIVDSGEVVPNIDRNKTMSKMLSNLPSLPNWHWHRKGVGEKNQSHNSLTTSDRGSSRCSR</sequence>
<keyword evidence="6" id="KW-1133">Transmembrane helix</keyword>
<evidence type="ECO:0000256" key="3">
    <source>
        <dbReference type="ARBA" id="ARBA00023235"/>
    </source>
</evidence>
<proteinExistence type="inferred from homology"/>
<dbReference type="InterPro" id="IPR029000">
    <property type="entry name" value="Cyclophilin-like_dom_sf"/>
</dbReference>
<comment type="catalytic activity">
    <reaction evidence="1 4">
        <text>[protein]-peptidylproline (omega=180) = [protein]-peptidylproline (omega=0)</text>
        <dbReference type="Rhea" id="RHEA:16237"/>
        <dbReference type="Rhea" id="RHEA-COMP:10747"/>
        <dbReference type="Rhea" id="RHEA-COMP:10748"/>
        <dbReference type="ChEBI" id="CHEBI:83833"/>
        <dbReference type="ChEBI" id="CHEBI:83834"/>
        <dbReference type="EC" id="5.2.1.8"/>
    </reaction>
</comment>
<feature type="domain" description="PPIase cyclophilin-type" evidence="7">
    <location>
        <begin position="83"/>
        <end position="233"/>
    </location>
</feature>
<dbReference type="GO" id="GO:0003755">
    <property type="term" value="F:peptidyl-prolyl cis-trans isomerase activity"/>
    <property type="evidence" value="ECO:0007669"/>
    <property type="project" value="UniProtKB-UniRule"/>
</dbReference>
<protein>
    <recommendedName>
        <fullName evidence="4">Peptidyl-prolyl cis-trans isomerase</fullName>
        <shortName evidence="4">PPIase</shortName>
        <ecNumber evidence="4">5.2.1.8</ecNumber>
    </recommendedName>
</protein>
<evidence type="ECO:0000256" key="4">
    <source>
        <dbReference type="RuleBase" id="RU363019"/>
    </source>
</evidence>
<comment type="similarity">
    <text evidence="4">Belongs to the cyclophilin-type PPIase family.</text>
</comment>
<dbReference type="PROSITE" id="PS50072">
    <property type="entry name" value="CSA_PPIASE_2"/>
    <property type="match status" value="1"/>
</dbReference>
<feature type="compositionally biased region" description="Polar residues" evidence="5">
    <location>
        <begin position="270"/>
        <end position="286"/>
    </location>
</feature>
<keyword evidence="6" id="KW-0472">Membrane</keyword>
<evidence type="ECO:0000256" key="5">
    <source>
        <dbReference type="SAM" id="MobiDB-lite"/>
    </source>
</evidence>
<organism evidence="8">
    <name type="scientific">Amorphochlora amoebiformis</name>
    <dbReference type="NCBI Taxonomy" id="1561963"/>
    <lineage>
        <taxon>Eukaryota</taxon>
        <taxon>Sar</taxon>
        <taxon>Rhizaria</taxon>
        <taxon>Cercozoa</taxon>
        <taxon>Chlorarachniophyceae</taxon>
        <taxon>Amorphochlora</taxon>
    </lineage>
</organism>
<evidence type="ECO:0000256" key="6">
    <source>
        <dbReference type="SAM" id="Phobius"/>
    </source>
</evidence>
<dbReference type="AlphaFoldDB" id="A0A7S0DJ17"/>
<feature type="transmembrane region" description="Helical" evidence="6">
    <location>
        <begin position="21"/>
        <end position="38"/>
    </location>
</feature>
<keyword evidence="6" id="KW-0812">Transmembrane</keyword>
<dbReference type="PRINTS" id="PR00153">
    <property type="entry name" value="CSAPPISMRASE"/>
</dbReference>
<gene>
    <name evidence="8" type="ORF">LAMO00422_LOCUS14793</name>
</gene>
<evidence type="ECO:0000256" key="2">
    <source>
        <dbReference type="ARBA" id="ARBA00023110"/>
    </source>
</evidence>
<dbReference type="SUPFAM" id="SSF50891">
    <property type="entry name" value="Cyclophilin-like"/>
    <property type="match status" value="1"/>
</dbReference>
<keyword evidence="3 4" id="KW-0413">Isomerase</keyword>
<accession>A0A7S0DJ17</accession>
<comment type="function">
    <text evidence="4">PPIases accelerate the folding of proteins. It catalyzes the cis-trans isomerization of proline imidic peptide bonds in oligopeptides.</text>
</comment>
<dbReference type="Gene3D" id="2.40.100.10">
    <property type="entry name" value="Cyclophilin-like"/>
    <property type="match status" value="1"/>
</dbReference>
<reference evidence="8" key="1">
    <citation type="submission" date="2021-01" db="EMBL/GenBank/DDBJ databases">
        <authorList>
            <person name="Corre E."/>
            <person name="Pelletier E."/>
            <person name="Niang G."/>
            <person name="Scheremetjew M."/>
            <person name="Finn R."/>
            <person name="Kale V."/>
            <person name="Holt S."/>
            <person name="Cochrane G."/>
            <person name="Meng A."/>
            <person name="Brown T."/>
            <person name="Cohen L."/>
        </authorList>
    </citation>
    <scope>NUCLEOTIDE SEQUENCE</scope>
    <source>
        <strain evidence="8">CCMP2058</strain>
    </source>
</reference>
<dbReference type="EC" id="5.2.1.8" evidence="4"/>